<feature type="transmembrane region" description="Helical" evidence="1">
    <location>
        <begin position="6"/>
        <end position="24"/>
    </location>
</feature>
<evidence type="ECO:0000313" key="3">
    <source>
        <dbReference type="Proteomes" id="UP000077245"/>
    </source>
</evidence>
<protein>
    <submittedName>
        <fullName evidence="2">Uncharacterized protein</fullName>
    </submittedName>
</protein>
<name>A0A165ZGV0_9EURY</name>
<dbReference type="PATRIC" id="fig|49547.3.peg.1799"/>
<dbReference type="OrthoDB" id="78092at2157"/>
<proteinExistence type="predicted"/>
<sequence>MDKKYIIGIVCIFLIAIVGLGMALDGGDKTPEDKSTNYEGYQIKIIYDGEWTSVAGGIDSSNSYDGNGNKTIDLADVSGDIVSANAQKQDGSSSKLTIQILKDGKVIKEGSTTAAYGVAQITSS</sequence>
<organism evidence="2 3">
    <name type="scientific">Methanobrevibacter curvatus</name>
    <dbReference type="NCBI Taxonomy" id="49547"/>
    <lineage>
        <taxon>Archaea</taxon>
        <taxon>Methanobacteriati</taxon>
        <taxon>Methanobacteriota</taxon>
        <taxon>Methanomada group</taxon>
        <taxon>Methanobacteria</taxon>
        <taxon>Methanobacteriales</taxon>
        <taxon>Methanobacteriaceae</taxon>
        <taxon>Methanobrevibacter</taxon>
    </lineage>
</organism>
<dbReference type="RefSeq" id="WP_067092475.1">
    <property type="nucleotide sequence ID" value="NZ_LWMV01000204.1"/>
</dbReference>
<keyword evidence="3" id="KW-1185">Reference proteome</keyword>
<gene>
    <name evidence="2" type="ORF">MBCUR_16910</name>
</gene>
<evidence type="ECO:0000313" key="2">
    <source>
        <dbReference type="EMBL" id="KZX10698.1"/>
    </source>
</evidence>
<reference evidence="2 3" key="1">
    <citation type="submission" date="2016-04" db="EMBL/GenBank/DDBJ databases">
        <title>Genome sequence of Methanobrevibacter curvatus DSM 11111.</title>
        <authorList>
            <person name="Poehlein A."/>
            <person name="Seedorf H."/>
            <person name="Daniel R."/>
        </authorList>
    </citation>
    <scope>NUCLEOTIDE SEQUENCE [LARGE SCALE GENOMIC DNA]</scope>
    <source>
        <strain evidence="2 3">DSM 11111</strain>
    </source>
</reference>
<dbReference type="STRING" id="49547.MBCUR_16910"/>
<dbReference type="EMBL" id="LWMV01000204">
    <property type="protein sequence ID" value="KZX10698.1"/>
    <property type="molecule type" value="Genomic_DNA"/>
</dbReference>
<dbReference type="AlphaFoldDB" id="A0A165ZGV0"/>
<accession>A0A165ZGV0</accession>
<keyword evidence="1" id="KW-0812">Transmembrane</keyword>
<evidence type="ECO:0000256" key="1">
    <source>
        <dbReference type="SAM" id="Phobius"/>
    </source>
</evidence>
<comment type="caution">
    <text evidence="2">The sequence shown here is derived from an EMBL/GenBank/DDBJ whole genome shotgun (WGS) entry which is preliminary data.</text>
</comment>
<keyword evidence="1" id="KW-1133">Transmembrane helix</keyword>
<dbReference type="Proteomes" id="UP000077245">
    <property type="component" value="Unassembled WGS sequence"/>
</dbReference>
<keyword evidence="1" id="KW-0472">Membrane</keyword>